<feature type="transmembrane region" description="Helical" evidence="12">
    <location>
        <begin position="322"/>
        <end position="342"/>
    </location>
</feature>
<feature type="transmembrane region" description="Helical" evidence="12">
    <location>
        <begin position="91"/>
        <end position="114"/>
    </location>
</feature>
<evidence type="ECO:0000256" key="11">
    <source>
        <dbReference type="RuleBase" id="RU000688"/>
    </source>
</evidence>
<keyword evidence="3 11" id="KW-0812">Transmembrane</keyword>
<feature type="disulfide bond" evidence="10">
    <location>
        <begin position="227"/>
        <end position="234"/>
    </location>
</feature>
<keyword evidence="4 12" id="KW-1133">Transmembrane helix</keyword>
<dbReference type="PROSITE" id="PS50262">
    <property type="entry name" value="G_PROTEIN_RECEP_F1_2"/>
    <property type="match status" value="1"/>
</dbReference>
<keyword evidence="14" id="KW-1185">Reference proteome</keyword>
<dbReference type="Gene3D" id="1.20.1070.10">
    <property type="entry name" value="Rhodopsin 7-helix transmembrane proteins"/>
    <property type="match status" value="1"/>
</dbReference>
<evidence type="ECO:0000259" key="13">
    <source>
        <dbReference type="PROSITE" id="PS50262"/>
    </source>
</evidence>
<evidence type="ECO:0000256" key="12">
    <source>
        <dbReference type="SAM" id="Phobius"/>
    </source>
</evidence>
<proteinExistence type="inferred from homology"/>
<keyword evidence="9 11" id="KW-0807">Transducer</keyword>
<evidence type="ECO:0000256" key="3">
    <source>
        <dbReference type="ARBA" id="ARBA00022692"/>
    </source>
</evidence>
<dbReference type="Pfam" id="PF00001">
    <property type="entry name" value="7tm_1"/>
    <property type="match status" value="1"/>
</dbReference>
<keyword evidence="5 11" id="KW-0297">G-protein coupled receptor</keyword>
<dbReference type="AlphaFoldDB" id="A0A3Q0GJA7"/>
<feature type="transmembrane region" description="Helical" evidence="12">
    <location>
        <begin position="204"/>
        <end position="225"/>
    </location>
</feature>
<protein>
    <submittedName>
        <fullName evidence="15">Sphingosine 1-phosphate receptor 2 isoform X1</fullName>
    </submittedName>
</protein>
<dbReference type="Proteomes" id="UP000189705">
    <property type="component" value="Unplaced"/>
</dbReference>
<dbReference type="InterPro" id="IPR004061">
    <property type="entry name" value="S1P_rcpt"/>
</dbReference>
<evidence type="ECO:0000256" key="2">
    <source>
        <dbReference type="ARBA" id="ARBA00022475"/>
    </source>
</evidence>
<dbReference type="GeneID" id="102387515"/>
<keyword evidence="2" id="KW-1003">Cell membrane</keyword>
<feature type="transmembrane region" description="Helical" evidence="12">
    <location>
        <begin position="285"/>
        <end position="310"/>
    </location>
</feature>
<feature type="transmembrane region" description="Helical" evidence="12">
    <location>
        <begin position="245"/>
        <end position="265"/>
    </location>
</feature>
<comment type="similarity">
    <text evidence="11">Belongs to the G-protein coupled receptor 1 family.</text>
</comment>
<gene>
    <name evidence="15" type="primary">S1PR2</name>
</gene>
<evidence type="ECO:0000256" key="8">
    <source>
        <dbReference type="ARBA" id="ARBA00023180"/>
    </source>
</evidence>
<keyword evidence="7 11" id="KW-0675">Receptor</keyword>
<keyword evidence="10" id="KW-1015">Disulfide bond</keyword>
<evidence type="ECO:0000256" key="10">
    <source>
        <dbReference type="PIRSR" id="PIRSR604061-50"/>
    </source>
</evidence>
<reference evidence="15" key="1">
    <citation type="submission" date="2025-08" db="UniProtKB">
        <authorList>
            <consortium name="RefSeq"/>
        </authorList>
    </citation>
    <scope>IDENTIFICATION</scope>
</reference>
<dbReference type="GO" id="GO:0005886">
    <property type="term" value="C:plasma membrane"/>
    <property type="evidence" value="ECO:0007669"/>
    <property type="project" value="UniProtKB-SubCell"/>
</dbReference>
<evidence type="ECO:0000313" key="14">
    <source>
        <dbReference type="Proteomes" id="UP000189705"/>
    </source>
</evidence>
<keyword evidence="8" id="KW-0325">Glycoprotein</keyword>
<evidence type="ECO:0000256" key="6">
    <source>
        <dbReference type="ARBA" id="ARBA00023136"/>
    </source>
</evidence>
<dbReference type="FunCoup" id="A0A3Q0GJA7">
    <property type="interactions" value="66"/>
</dbReference>
<sequence length="406" mass="43577">MEGKRPRDGVGERGSPFLPSACSLSPLPLLTGRHLSGPCPALPRCLHGHRGAGPGMGSPYTAYWDPLIVQQHYNYTRGTGERRRSPLSDPVSVLIVIVCSLVVVENLLVLAAVWRNQKLHSAMYVFLGNLAASDLLAGVAFLANTLLSGKHTLALTPVAWFIREGSAFAALAASVFSLLAIAIERHVALAQVKPYRRGGGGRMVLLISACWVVALAVAGLPALGWNCLGRLGACSIVLPLYAKDYVVFVVSVFTVILGTIVAIYAHIYCVARSSHAERAGAQSLVLLKTVTIVLGAFIVCWLPAFVVLLLDAACGRLACPVLAQASYFFAFATLNSAVNPLIYTLRSRDMRREILRLLCCWGMLGRGCRAQHCRRPLRSSSSPEPCTHKHDLPTVPIMTAACATSV</sequence>
<accession>A0A3Q0GJA7</accession>
<dbReference type="STRING" id="38654.A0A3Q0GJA7"/>
<dbReference type="RefSeq" id="XP_025059774.1">
    <property type="nucleotide sequence ID" value="XM_025203989.1"/>
</dbReference>
<comment type="subcellular location">
    <subcellularLocation>
        <location evidence="1">Cell membrane</location>
        <topology evidence="1">Multi-pass membrane protein</topology>
    </subcellularLocation>
</comment>
<dbReference type="PROSITE" id="PS00237">
    <property type="entry name" value="G_PROTEIN_RECEP_F1_1"/>
    <property type="match status" value="1"/>
</dbReference>
<feature type="disulfide bond" evidence="10">
    <location>
        <begin position="314"/>
        <end position="319"/>
    </location>
</feature>
<evidence type="ECO:0000256" key="9">
    <source>
        <dbReference type="ARBA" id="ARBA00023224"/>
    </source>
</evidence>
<dbReference type="PANTHER" id="PTHR22750">
    <property type="entry name" value="G-PROTEIN COUPLED RECEPTOR"/>
    <property type="match status" value="1"/>
</dbReference>
<dbReference type="SUPFAM" id="SSF81321">
    <property type="entry name" value="Family A G protein-coupled receptor-like"/>
    <property type="match status" value="1"/>
</dbReference>
<evidence type="ECO:0000256" key="1">
    <source>
        <dbReference type="ARBA" id="ARBA00004651"/>
    </source>
</evidence>
<evidence type="ECO:0000313" key="15">
    <source>
        <dbReference type="RefSeq" id="XP_025059774.1"/>
    </source>
</evidence>
<feature type="transmembrane region" description="Helical" evidence="12">
    <location>
        <begin position="126"/>
        <end position="147"/>
    </location>
</feature>
<dbReference type="PRINTS" id="PR00237">
    <property type="entry name" value="GPCRRHODOPSN"/>
</dbReference>
<organism evidence="14 15">
    <name type="scientific">Alligator sinensis</name>
    <name type="common">Chinese alligator</name>
    <dbReference type="NCBI Taxonomy" id="38654"/>
    <lineage>
        <taxon>Eukaryota</taxon>
        <taxon>Metazoa</taxon>
        <taxon>Chordata</taxon>
        <taxon>Craniata</taxon>
        <taxon>Vertebrata</taxon>
        <taxon>Euteleostomi</taxon>
        <taxon>Archelosauria</taxon>
        <taxon>Archosauria</taxon>
        <taxon>Crocodylia</taxon>
        <taxon>Alligatoridae</taxon>
        <taxon>Alligatorinae</taxon>
        <taxon>Alligator</taxon>
    </lineage>
</organism>
<evidence type="ECO:0000256" key="4">
    <source>
        <dbReference type="ARBA" id="ARBA00022989"/>
    </source>
</evidence>
<dbReference type="InParanoid" id="A0A3Q0GJA7"/>
<keyword evidence="6 12" id="KW-0472">Membrane</keyword>
<feature type="domain" description="G-protein coupled receptors family 1 profile" evidence="13">
    <location>
        <begin position="105"/>
        <end position="343"/>
    </location>
</feature>
<dbReference type="PRINTS" id="PR01523">
    <property type="entry name" value="S1PRECEPTOR"/>
</dbReference>
<evidence type="ECO:0000256" key="5">
    <source>
        <dbReference type="ARBA" id="ARBA00023040"/>
    </source>
</evidence>
<evidence type="ECO:0000256" key="7">
    <source>
        <dbReference type="ARBA" id="ARBA00023170"/>
    </source>
</evidence>
<feature type="transmembrane region" description="Helical" evidence="12">
    <location>
        <begin position="167"/>
        <end position="183"/>
    </location>
</feature>
<dbReference type="SMART" id="SM01381">
    <property type="entry name" value="7TM_GPCR_Srsx"/>
    <property type="match status" value="1"/>
</dbReference>
<dbReference type="GO" id="GO:0038036">
    <property type="term" value="F:sphingosine-1-phosphate receptor activity"/>
    <property type="evidence" value="ECO:0007669"/>
    <property type="project" value="InterPro"/>
</dbReference>
<name>A0A3Q0GJA7_ALLSI</name>
<dbReference type="InterPro" id="IPR000276">
    <property type="entry name" value="GPCR_Rhodpsn"/>
</dbReference>
<dbReference type="CTD" id="9294"/>
<dbReference type="InterPro" id="IPR017452">
    <property type="entry name" value="GPCR_Rhodpsn_7TM"/>
</dbReference>